<dbReference type="RefSeq" id="XP_013238128.1">
    <property type="nucleotide sequence ID" value="XM_013382674.1"/>
</dbReference>
<dbReference type="GO" id="GO:0005634">
    <property type="term" value="C:nucleus"/>
    <property type="evidence" value="ECO:0007669"/>
    <property type="project" value="TreeGrafter"/>
</dbReference>
<dbReference type="InterPro" id="IPR042214">
    <property type="entry name" value="TruD_catalytic"/>
</dbReference>
<dbReference type="GeneID" id="25259418"/>
<dbReference type="HOGENOM" id="CLU_1310401_0_0_1"/>
<feature type="domain" description="TRUD" evidence="3">
    <location>
        <begin position="1"/>
        <end position="115"/>
    </location>
</feature>
<evidence type="ECO:0000256" key="1">
    <source>
        <dbReference type="ARBA" id="ARBA00007953"/>
    </source>
</evidence>
<dbReference type="InterPro" id="IPR001656">
    <property type="entry name" value="PsdUridine_synth_TruD"/>
</dbReference>
<dbReference type="PROSITE" id="PS50984">
    <property type="entry name" value="TRUD"/>
    <property type="match status" value="1"/>
</dbReference>
<evidence type="ECO:0000313" key="4">
    <source>
        <dbReference type="EMBL" id="KGG51701.1"/>
    </source>
</evidence>
<gene>
    <name evidence="4" type="ORF">DI09_29p220</name>
</gene>
<dbReference type="OrthoDB" id="447290at2759"/>
<accession>A0A098VVD5</accession>
<evidence type="ECO:0000256" key="2">
    <source>
        <dbReference type="ARBA" id="ARBA00023235"/>
    </source>
</evidence>
<protein>
    <recommendedName>
        <fullName evidence="3">TRUD domain-containing protein</fullName>
    </recommendedName>
</protein>
<evidence type="ECO:0000313" key="5">
    <source>
        <dbReference type="Proteomes" id="UP000029725"/>
    </source>
</evidence>
<sequence length="210" mass="23460">MKMMYVHAVQSLIWNFMATERILLGRGLMVGDLVMDHNSSVLMLESEEQLSKYGLEHVVLPLPGNSIKYPSISGLMGKLELFIATLFNNSTNISNFGENCKMGRLAGAYRKLVSKPVDLSYNFVEYSSSEETVIAPMLENKLNVIEEPQAGDAPEGEQEKDHQLNKKQKCSFLGLKLEFSLPSSCYATMALREITRADTSSSAQKMLSHR</sequence>
<dbReference type="InterPro" id="IPR011760">
    <property type="entry name" value="PsdUridine_synth_TruD_insert"/>
</dbReference>
<dbReference type="InterPro" id="IPR020103">
    <property type="entry name" value="PsdUridine_synth_cat_dom_sf"/>
</dbReference>
<keyword evidence="5" id="KW-1185">Reference proteome</keyword>
<dbReference type="EMBL" id="JMKJ01000221">
    <property type="protein sequence ID" value="KGG51701.1"/>
    <property type="molecule type" value="Genomic_DNA"/>
</dbReference>
<dbReference type="Pfam" id="PF01142">
    <property type="entry name" value="TruD"/>
    <property type="match status" value="1"/>
</dbReference>
<dbReference type="VEuPathDB" id="MicrosporidiaDB:DI09_29p220"/>
<dbReference type="GO" id="GO:0001522">
    <property type="term" value="P:pseudouridine synthesis"/>
    <property type="evidence" value="ECO:0007669"/>
    <property type="project" value="InterPro"/>
</dbReference>
<dbReference type="AlphaFoldDB" id="A0A098VVD5"/>
<reference evidence="4 5" key="1">
    <citation type="submission" date="2014-04" db="EMBL/GenBank/DDBJ databases">
        <title>A new species of microsporidia sheds light on the evolution of extreme parasitism.</title>
        <authorList>
            <person name="Haag K.L."/>
            <person name="James T.Y."/>
            <person name="Larsson R."/>
            <person name="Schaer T.M."/>
            <person name="Refardt D."/>
            <person name="Pombert J.-F."/>
            <person name="Ebert D."/>
        </authorList>
    </citation>
    <scope>NUCLEOTIDE SEQUENCE [LARGE SCALE GENOMIC DNA]</scope>
    <source>
        <strain evidence="4 5">UGP3</strain>
        <tissue evidence="4">Spores</tissue>
    </source>
</reference>
<evidence type="ECO:0000259" key="3">
    <source>
        <dbReference type="PROSITE" id="PS50984"/>
    </source>
</evidence>
<keyword evidence="2" id="KW-0413">Isomerase</keyword>
<dbReference type="Gene3D" id="3.30.2350.20">
    <property type="entry name" value="TruD, catalytic domain"/>
    <property type="match status" value="1"/>
</dbReference>
<dbReference type="GO" id="GO:0003723">
    <property type="term" value="F:RNA binding"/>
    <property type="evidence" value="ECO:0007669"/>
    <property type="project" value="InterPro"/>
</dbReference>
<dbReference type="PANTHER" id="PTHR13326">
    <property type="entry name" value="TRNA PSEUDOURIDINE SYNTHASE D"/>
    <property type="match status" value="1"/>
</dbReference>
<name>A0A098VVD5_9MICR</name>
<proteinExistence type="inferred from homology"/>
<dbReference type="SUPFAM" id="SSF55120">
    <property type="entry name" value="Pseudouridine synthase"/>
    <property type="match status" value="1"/>
</dbReference>
<organism evidence="4 5">
    <name type="scientific">Mitosporidium daphniae</name>
    <dbReference type="NCBI Taxonomy" id="1485682"/>
    <lineage>
        <taxon>Eukaryota</taxon>
        <taxon>Fungi</taxon>
        <taxon>Fungi incertae sedis</taxon>
        <taxon>Microsporidia</taxon>
        <taxon>Mitosporidium</taxon>
    </lineage>
</organism>
<dbReference type="PANTHER" id="PTHR13326:SF21">
    <property type="entry name" value="PSEUDOURIDYLATE SYNTHASE PUS7L"/>
    <property type="match status" value="1"/>
</dbReference>
<comment type="similarity">
    <text evidence="1">Belongs to the pseudouridine synthase TruD family.</text>
</comment>
<dbReference type="GO" id="GO:0009982">
    <property type="term" value="F:pseudouridine synthase activity"/>
    <property type="evidence" value="ECO:0007669"/>
    <property type="project" value="InterPro"/>
</dbReference>
<comment type="caution">
    <text evidence="4">The sequence shown here is derived from an EMBL/GenBank/DDBJ whole genome shotgun (WGS) entry which is preliminary data.</text>
</comment>
<dbReference type="Proteomes" id="UP000029725">
    <property type="component" value="Unassembled WGS sequence"/>
</dbReference>